<gene>
    <name evidence="2" type="ORF">L9F63_015625</name>
</gene>
<proteinExistence type="predicted"/>
<evidence type="ECO:0000313" key="2">
    <source>
        <dbReference type="EMBL" id="KAJ9592708.1"/>
    </source>
</evidence>
<feature type="region of interest" description="Disordered" evidence="1">
    <location>
        <begin position="176"/>
        <end position="233"/>
    </location>
</feature>
<name>A0AAD8EJN6_DIPPU</name>
<reference evidence="2" key="1">
    <citation type="journal article" date="2023" name="IScience">
        <title>Live-bearing cockroach genome reveals convergent evolutionary mechanisms linked to viviparity in insects and beyond.</title>
        <authorList>
            <person name="Fouks B."/>
            <person name="Harrison M.C."/>
            <person name="Mikhailova A.A."/>
            <person name="Marchal E."/>
            <person name="English S."/>
            <person name="Carruthers M."/>
            <person name="Jennings E.C."/>
            <person name="Chiamaka E.L."/>
            <person name="Frigard R.A."/>
            <person name="Pippel M."/>
            <person name="Attardo G.M."/>
            <person name="Benoit J.B."/>
            <person name="Bornberg-Bauer E."/>
            <person name="Tobe S.S."/>
        </authorList>
    </citation>
    <scope>NUCLEOTIDE SEQUENCE</scope>
    <source>
        <strain evidence="2">Stay&amp;Tobe</strain>
    </source>
</reference>
<keyword evidence="3" id="KW-1185">Reference proteome</keyword>
<evidence type="ECO:0000313" key="3">
    <source>
        <dbReference type="Proteomes" id="UP001233999"/>
    </source>
</evidence>
<feature type="compositionally biased region" description="Basic and acidic residues" evidence="1">
    <location>
        <begin position="195"/>
        <end position="207"/>
    </location>
</feature>
<feature type="compositionally biased region" description="Low complexity" evidence="1">
    <location>
        <begin position="223"/>
        <end position="233"/>
    </location>
</feature>
<feature type="region of interest" description="Disordered" evidence="1">
    <location>
        <begin position="114"/>
        <end position="138"/>
    </location>
</feature>
<dbReference type="EMBL" id="JASPKZ010003813">
    <property type="protein sequence ID" value="KAJ9592708.1"/>
    <property type="molecule type" value="Genomic_DNA"/>
</dbReference>
<feature type="compositionally biased region" description="Polar residues" evidence="1">
    <location>
        <begin position="119"/>
        <end position="138"/>
    </location>
</feature>
<organism evidence="2 3">
    <name type="scientific">Diploptera punctata</name>
    <name type="common">Pacific beetle cockroach</name>
    <dbReference type="NCBI Taxonomy" id="6984"/>
    <lineage>
        <taxon>Eukaryota</taxon>
        <taxon>Metazoa</taxon>
        <taxon>Ecdysozoa</taxon>
        <taxon>Arthropoda</taxon>
        <taxon>Hexapoda</taxon>
        <taxon>Insecta</taxon>
        <taxon>Pterygota</taxon>
        <taxon>Neoptera</taxon>
        <taxon>Polyneoptera</taxon>
        <taxon>Dictyoptera</taxon>
        <taxon>Blattodea</taxon>
        <taxon>Blaberoidea</taxon>
        <taxon>Blaberidae</taxon>
        <taxon>Diplopterinae</taxon>
        <taxon>Diploptera</taxon>
    </lineage>
</organism>
<dbReference type="Proteomes" id="UP001233999">
    <property type="component" value="Unassembled WGS sequence"/>
</dbReference>
<protein>
    <submittedName>
        <fullName evidence="2">Uncharacterized protein</fullName>
    </submittedName>
</protein>
<sequence>LSPQHDQVSPTPQHDPVSMMEMEGHIVPRKAGTHIASPCPYRTLPQPSPQHESVSVMEMEGHTFPRKAGTHISSPCPTHYSEKGRDTHICTVTHYSEKGRDTHICTVSVPYSPRAVSATRPSPSPQHDQVSPSPQHDQVSVMEIGHTIPRKAGTHTSAPCRDTHICTVSVPYSPRAVSATRPTVSATRPSVGDGNRTHYSEKGRDTHTSAPCPYRTLPEPSPQHDQPSPQHDQVSVMEIGHTIPRKAGTHTSAPCPYRTLPEPSPQHGQVSVMEMEGHTVPRKAGTHISAPCPYRTLPEPSPQHGQLSVMEMEGHTVSEKGRDTHIRIASVLHSPRAVSATRQSVGDGNGRPRYLTTFHRTAQRSSSSCKNLEIFRNIIHQQRLRK</sequence>
<evidence type="ECO:0000256" key="1">
    <source>
        <dbReference type="SAM" id="MobiDB-lite"/>
    </source>
</evidence>
<reference evidence="2" key="2">
    <citation type="submission" date="2023-05" db="EMBL/GenBank/DDBJ databases">
        <authorList>
            <person name="Fouks B."/>
        </authorList>
    </citation>
    <scope>NUCLEOTIDE SEQUENCE</scope>
    <source>
        <strain evidence="2">Stay&amp;Tobe</strain>
        <tissue evidence="2">Testes</tissue>
    </source>
</reference>
<dbReference type="AlphaFoldDB" id="A0AAD8EJN6"/>
<accession>A0AAD8EJN6</accession>
<feature type="non-terminal residue" evidence="2">
    <location>
        <position position="1"/>
    </location>
</feature>
<feature type="non-terminal residue" evidence="2">
    <location>
        <position position="386"/>
    </location>
</feature>
<comment type="caution">
    <text evidence="2">The sequence shown here is derived from an EMBL/GenBank/DDBJ whole genome shotgun (WGS) entry which is preliminary data.</text>
</comment>